<dbReference type="PROSITE" id="PS51698">
    <property type="entry name" value="U_BOX"/>
    <property type="match status" value="1"/>
</dbReference>
<protein>
    <submittedName>
        <fullName evidence="5">Ankyrin repeat protein</fullName>
    </submittedName>
</protein>
<dbReference type="InterPro" id="IPR013083">
    <property type="entry name" value="Znf_RING/FYVE/PHD"/>
</dbReference>
<dbReference type="PROSITE" id="PS50088">
    <property type="entry name" value="ANK_REPEAT"/>
    <property type="match status" value="2"/>
</dbReference>
<reference evidence="5" key="1">
    <citation type="journal article" date="2019" name="MBio">
        <title>Virus Genomes from Deep Sea Sediments Expand the Ocean Megavirome and Support Independent Origins of Viral Gigantism.</title>
        <authorList>
            <person name="Backstrom D."/>
            <person name="Yutin N."/>
            <person name="Jorgensen S.L."/>
            <person name="Dharamshi J."/>
            <person name="Homa F."/>
            <person name="Zaremba-Niedwiedzka K."/>
            <person name="Spang A."/>
            <person name="Wolf Y.I."/>
            <person name="Koonin E.V."/>
            <person name="Ettema T.J."/>
        </authorList>
    </citation>
    <scope>NUCLEOTIDE SEQUENCE</scope>
</reference>
<dbReference type="EMBL" id="MK500391">
    <property type="protein sequence ID" value="QBK88551.1"/>
    <property type="molecule type" value="Genomic_DNA"/>
</dbReference>
<keyword evidence="1" id="KW-0677">Repeat</keyword>
<evidence type="ECO:0000256" key="1">
    <source>
        <dbReference type="ARBA" id="ARBA00022737"/>
    </source>
</evidence>
<dbReference type="PANTHER" id="PTHR24198:SF165">
    <property type="entry name" value="ANKYRIN REPEAT-CONTAINING PROTEIN-RELATED"/>
    <property type="match status" value="1"/>
</dbReference>
<feature type="domain" description="U-box" evidence="4">
    <location>
        <begin position="30"/>
        <end position="103"/>
    </location>
</feature>
<gene>
    <name evidence="5" type="ORF">LCMiAC01_02280</name>
</gene>
<evidence type="ECO:0000259" key="4">
    <source>
        <dbReference type="PROSITE" id="PS51698"/>
    </source>
</evidence>
<dbReference type="SMART" id="SM00504">
    <property type="entry name" value="Ubox"/>
    <property type="match status" value="1"/>
</dbReference>
<dbReference type="SMART" id="SM00248">
    <property type="entry name" value="ANK"/>
    <property type="match status" value="5"/>
</dbReference>
<proteinExistence type="predicted"/>
<feature type="region of interest" description="Disordered" evidence="3">
    <location>
        <begin position="1"/>
        <end position="23"/>
    </location>
</feature>
<sequence>MSDNITGKKRKRDDDDNGLSDGRPKKKKVKLLDYVRCPITHMIYCDPVTAADGQTYEREAIVKWLDEKHTSPISRKRMSSKDIHPNIAIKNIVSDLIDDHPEYKDQMYESNKSYTINKKKIWKYIWSKNFRQLLNYNEYMITDFIQFGVDGWSSNESLFSFLIKNCKDNVIIAHVINNSIDIDCANRHGKKPIYYICRHGNVDMLKLILEKGVDLNYTDRLGRKLIHYICHYGNIDMLKLIMEKNIYVNLNCKNLYGRRPIHYICRYGNIDMLKLIIEKVDLNCRDNEGERPVHYACQYNNVDMLKLLMEKDVYLNRRNNKGIRPIHYSCQYMSNDGIKLLVDANIMLVEKNDKVNSLEYLFNRKDYNTIYNILHLYYIKLVTKPRHVSDYKILYRNSNNILKLVNIIHNHETIKKKTELIYIILHVHYLIMNDRTKICKDNMNNVMNRLHRLIEIK</sequence>
<dbReference type="GO" id="GO:0004842">
    <property type="term" value="F:ubiquitin-protein transferase activity"/>
    <property type="evidence" value="ECO:0007669"/>
    <property type="project" value="InterPro"/>
</dbReference>
<dbReference type="GO" id="GO:0016567">
    <property type="term" value="P:protein ubiquitination"/>
    <property type="evidence" value="ECO:0007669"/>
    <property type="project" value="InterPro"/>
</dbReference>
<dbReference type="Pfam" id="PF12796">
    <property type="entry name" value="Ank_2"/>
    <property type="match status" value="2"/>
</dbReference>
<dbReference type="Gene3D" id="1.25.40.20">
    <property type="entry name" value="Ankyrin repeat-containing domain"/>
    <property type="match status" value="1"/>
</dbReference>
<keyword evidence="2" id="KW-0040">ANK repeat</keyword>
<dbReference type="InterPro" id="IPR003613">
    <property type="entry name" value="Ubox_domain"/>
</dbReference>
<dbReference type="Gene3D" id="3.30.40.10">
    <property type="entry name" value="Zinc/RING finger domain, C3HC4 (zinc finger)"/>
    <property type="match status" value="1"/>
</dbReference>
<name>A0A481Z069_9VIRU</name>
<dbReference type="SUPFAM" id="SSF57850">
    <property type="entry name" value="RING/U-box"/>
    <property type="match status" value="1"/>
</dbReference>
<organism evidence="5">
    <name type="scientific">Mimivirus LCMiAC01</name>
    <dbReference type="NCBI Taxonomy" id="2506608"/>
    <lineage>
        <taxon>Viruses</taxon>
        <taxon>Varidnaviria</taxon>
        <taxon>Bamfordvirae</taxon>
        <taxon>Nucleocytoviricota</taxon>
        <taxon>Megaviricetes</taxon>
        <taxon>Imitervirales</taxon>
        <taxon>Mimiviridae</taxon>
        <taxon>Klosneuvirinae</taxon>
    </lineage>
</organism>
<evidence type="ECO:0000256" key="3">
    <source>
        <dbReference type="SAM" id="MobiDB-lite"/>
    </source>
</evidence>
<evidence type="ECO:0000313" key="5">
    <source>
        <dbReference type="EMBL" id="QBK88551.1"/>
    </source>
</evidence>
<dbReference type="PANTHER" id="PTHR24198">
    <property type="entry name" value="ANKYRIN REPEAT AND PROTEIN KINASE DOMAIN-CONTAINING PROTEIN"/>
    <property type="match status" value="1"/>
</dbReference>
<dbReference type="InterPro" id="IPR002110">
    <property type="entry name" value="Ankyrin_rpt"/>
</dbReference>
<dbReference type="PROSITE" id="PS50297">
    <property type="entry name" value="ANK_REP_REGION"/>
    <property type="match status" value="2"/>
</dbReference>
<dbReference type="InterPro" id="IPR036770">
    <property type="entry name" value="Ankyrin_rpt-contain_sf"/>
</dbReference>
<dbReference type="SUPFAM" id="SSF48403">
    <property type="entry name" value="Ankyrin repeat"/>
    <property type="match status" value="1"/>
</dbReference>
<dbReference type="Pfam" id="PF04564">
    <property type="entry name" value="U-box"/>
    <property type="match status" value="1"/>
</dbReference>
<accession>A0A481Z069</accession>
<dbReference type="CDD" id="cd16655">
    <property type="entry name" value="RING-Ubox_WDSUB1-like"/>
    <property type="match status" value="1"/>
</dbReference>
<evidence type="ECO:0000256" key="2">
    <source>
        <dbReference type="ARBA" id="ARBA00023043"/>
    </source>
</evidence>